<organism evidence="6 7">
    <name type="scientific">Pseudovirgaria hyperparasitica</name>
    <dbReference type="NCBI Taxonomy" id="470096"/>
    <lineage>
        <taxon>Eukaryota</taxon>
        <taxon>Fungi</taxon>
        <taxon>Dikarya</taxon>
        <taxon>Ascomycota</taxon>
        <taxon>Pezizomycotina</taxon>
        <taxon>Dothideomycetes</taxon>
        <taxon>Dothideomycetes incertae sedis</taxon>
        <taxon>Acrospermales</taxon>
        <taxon>Acrospermaceae</taxon>
        <taxon>Pseudovirgaria</taxon>
    </lineage>
</organism>
<feature type="region of interest" description="Disordered" evidence="5">
    <location>
        <begin position="1"/>
        <end position="119"/>
    </location>
</feature>
<dbReference type="Gene3D" id="2.130.10.10">
    <property type="entry name" value="YVTN repeat-like/Quinoprotein amine dehydrogenase"/>
    <property type="match status" value="1"/>
</dbReference>
<accession>A0A6A6WEL6</accession>
<feature type="compositionally biased region" description="Acidic residues" evidence="5">
    <location>
        <begin position="23"/>
        <end position="32"/>
    </location>
</feature>
<evidence type="ECO:0000256" key="3">
    <source>
        <dbReference type="ARBA" id="ARBA00023242"/>
    </source>
</evidence>
<evidence type="ECO:0000256" key="4">
    <source>
        <dbReference type="PROSITE-ProRule" id="PRU00221"/>
    </source>
</evidence>
<evidence type="ECO:0000256" key="1">
    <source>
        <dbReference type="ARBA" id="ARBA00004123"/>
    </source>
</evidence>
<feature type="compositionally biased region" description="Basic and acidic residues" evidence="5">
    <location>
        <begin position="65"/>
        <end position="81"/>
    </location>
</feature>
<dbReference type="GeneID" id="54481293"/>
<dbReference type="GO" id="GO:0000127">
    <property type="term" value="C:transcription factor TFIIIC complex"/>
    <property type="evidence" value="ECO:0007669"/>
    <property type="project" value="TreeGrafter"/>
</dbReference>
<reference evidence="6" key="1">
    <citation type="journal article" date="2020" name="Stud. Mycol.">
        <title>101 Dothideomycetes genomes: a test case for predicting lifestyles and emergence of pathogens.</title>
        <authorList>
            <person name="Haridas S."/>
            <person name="Albert R."/>
            <person name="Binder M."/>
            <person name="Bloem J."/>
            <person name="Labutti K."/>
            <person name="Salamov A."/>
            <person name="Andreopoulos B."/>
            <person name="Baker S."/>
            <person name="Barry K."/>
            <person name="Bills G."/>
            <person name="Bluhm B."/>
            <person name="Cannon C."/>
            <person name="Castanera R."/>
            <person name="Culley D."/>
            <person name="Daum C."/>
            <person name="Ezra D."/>
            <person name="Gonzalez J."/>
            <person name="Henrissat B."/>
            <person name="Kuo A."/>
            <person name="Liang C."/>
            <person name="Lipzen A."/>
            <person name="Lutzoni F."/>
            <person name="Magnuson J."/>
            <person name="Mondo S."/>
            <person name="Nolan M."/>
            <person name="Ohm R."/>
            <person name="Pangilinan J."/>
            <person name="Park H.-J."/>
            <person name="Ramirez L."/>
            <person name="Alfaro M."/>
            <person name="Sun H."/>
            <person name="Tritt A."/>
            <person name="Yoshinaga Y."/>
            <person name="Zwiers L.-H."/>
            <person name="Turgeon B."/>
            <person name="Goodwin S."/>
            <person name="Spatafora J."/>
            <person name="Crous P."/>
            <person name="Grigoriev I."/>
        </authorList>
    </citation>
    <scope>NUCLEOTIDE SEQUENCE</scope>
    <source>
        <strain evidence="6">CBS 121739</strain>
    </source>
</reference>
<dbReference type="AlphaFoldDB" id="A0A6A6WEL6"/>
<dbReference type="Proteomes" id="UP000799437">
    <property type="component" value="Unassembled WGS sequence"/>
</dbReference>
<dbReference type="PANTHER" id="PTHR15052">
    <property type="entry name" value="RNA POLYMERASE III TRANSCRIPTION INITIATION FACTOR COMPLEX SUBUNIT"/>
    <property type="match status" value="1"/>
</dbReference>
<protein>
    <recommendedName>
        <fullName evidence="8">WD40 repeat-like protein</fullName>
    </recommendedName>
</protein>
<feature type="repeat" description="WD" evidence="4">
    <location>
        <begin position="451"/>
        <end position="470"/>
    </location>
</feature>
<feature type="compositionally biased region" description="Acidic residues" evidence="5">
    <location>
        <begin position="52"/>
        <end position="64"/>
    </location>
</feature>
<dbReference type="SUPFAM" id="SSF50978">
    <property type="entry name" value="WD40 repeat-like"/>
    <property type="match status" value="1"/>
</dbReference>
<gene>
    <name evidence="6" type="ORF">EJ05DRAFT_257978</name>
</gene>
<keyword evidence="3" id="KW-0539">Nucleus</keyword>
<dbReference type="InterPro" id="IPR036322">
    <property type="entry name" value="WD40_repeat_dom_sf"/>
</dbReference>
<dbReference type="GO" id="GO:0006383">
    <property type="term" value="P:transcription by RNA polymerase III"/>
    <property type="evidence" value="ECO:0007669"/>
    <property type="project" value="TreeGrafter"/>
</dbReference>
<proteinExistence type="predicted"/>
<keyword evidence="7" id="KW-1185">Reference proteome</keyword>
<dbReference type="PANTHER" id="PTHR15052:SF2">
    <property type="entry name" value="GENERAL TRANSCRIPTION FACTOR 3C POLYPEPTIDE 2"/>
    <property type="match status" value="1"/>
</dbReference>
<evidence type="ECO:0008006" key="8">
    <source>
        <dbReference type="Google" id="ProtNLM"/>
    </source>
</evidence>
<dbReference type="PROSITE" id="PS50082">
    <property type="entry name" value="WD_REPEATS_2"/>
    <property type="match status" value="1"/>
</dbReference>
<feature type="compositionally biased region" description="Acidic residues" evidence="5">
    <location>
        <begin position="635"/>
        <end position="648"/>
    </location>
</feature>
<dbReference type="SMART" id="SM00320">
    <property type="entry name" value="WD40"/>
    <property type="match status" value="3"/>
</dbReference>
<dbReference type="InterPro" id="IPR015943">
    <property type="entry name" value="WD40/YVTN_repeat-like_dom_sf"/>
</dbReference>
<dbReference type="OrthoDB" id="4703at2759"/>
<name>A0A6A6WEL6_9PEZI</name>
<dbReference type="EMBL" id="ML996567">
    <property type="protein sequence ID" value="KAF2761268.1"/>
    <property type="molecule type" value="Genomic_DNA"/>
</dbReference>
<feature type="region of interest" description="Disordered" evidence="5">
    <location>
        <begin position="635"/>
        <end position="661"/>
    </location>
</feature>
<dbReference type="InterPro" id="IPR001680">
    <property type="entry name" value="WD40_rpt"/>
</dbReference>
<dbReference type="RefSeq" id="XP_033603719.1">
    <property type="nucleotide sequence ID" value="XM_033740239.1"/>
</dbReference>
<keyword evidence="4" id="KW-0853">WD repeat</keyword>
<sequence>MGDVRRSSRSHKPNARYTQDPLEGVDFDDEPEDGRQFEPLPLKHKSGHDFDANDAQDNDDEDEYVAERRDSGKSRSYNHDDDSVDEDGDTNSGAEEVDLTRVRAPKEITLNDGRKRPLKEDGKRSRLLFEFHKGSHERRLHSFYGRDEGDYKPASATRNISYPYPTLPARRLIQDLSSGGPAGGMAYSLFHPDEARKLEGTTGWNWYYEHGGRSAFQERQYMKSITVDEALPYVAQPAHKSINLLLGPFREPQLYNLRVGKSMRLKDSWPLPKVPDPTYKNGWLLNVGRRIQGIEWIPNRNSGTQYLCISMLRQQIARPPPGVNTTSAFRPGESHKDTFELWAFDIPPTNGPNTPVLRPEPRLAMTICTDWGYLKEFKWCPCLKHKSRKSQDDPKTTKFGLLAGIWSDGALRVLDLSSCVEAAEPQYLHISRAAFEVRIPGSVCTSLTWLSSNVIAASGADGTVSIWDISQVLRCEAPQTPKPFFYELIHDTYILSISSAYPSHPHLVTTTSMDGFFYLFDIRSPKIDKSWPPRSRIGPPTTVWSDHCQGWLSPDDHCLVKLFSMRRVFSYVAVGRGDGIVGCLATSPVHLSALMGTHSGHVHVTNPERKIFDSRTLAWQQTWFLHEWKSAQCNEDESDATMADDDDFANGPLHHKPDSKEVRSKPLVRITEGYNPVEVQMNGVEATADGDDFDASFTIHEEQTAITSTSWNPNLNYGGWAAAGMGSGLVRVEDISI</sequence>
<evidence type="ECO:0000313" key="6">
    <source>
        <dbReference type="EMBL" id="KAF2761268.1"/>
    </source>
</evidence>
<evidence type="ECO:0000256" key="2">
    <source>
        <dbReference type="ARBA" id="ARBA00023163"/>
    </source>
</evidence>
<evidence type="ECO:0000256" key="5">
    <source>
        <dbReference type="SAM" id="MobiDB-lite"/>
    </source>
</evidence>
<dbReference type="GO" id="GO:0005634">
    <property type="term" value="C:nucleus"/>
    <property type="evidence" value="ECO:0007669"/>
    <property type="project" value="UniProtKB-SubCell"/>
</dbReference>
<keyword evidence="2" id="KW-0804">Transcription</keyword>
<evidence type="ECO:0000313" key="7">
    <source>
        <dbReference type="Proteomes" id="UP000799437"/>
    </source>
</evidence>
<dbReference type="InterPro" id="IPR052416">
    <property type="entry name" value="GTF3C_component"/>
</dbReference>
<comment type="subcellular location">
    <subcellularLocation>
        <location evidence="1">Nucleus</location>
    </subcellularLocation>
</comment>